<reference evidence="3 4" key="1">
    <citation type="submission" date="2021-07" db="EMBL/GenBank/DDBJ databases">
        <authorList>
            <person name="Kim M.K."/>
        </authorList>
    </citation>
    <scope>NUCLEOTIDE SEQUENCE [LARGE SCALE GENOMIC DNA]</scope>
    <source>
        <strain evidence="3 4">HLY7-15</strain>
    </source>
</reference>
<protein>
    <submittedName>
        <fullName evidence="3">SPW repeat protein</fullName>
    </submittedName>
</protein>
<accession>A0ABS6X6M8</accession>
<keyword evidence="4" id="KW-1185">Reference proteome</keyword>
<keyword evidence="1" id="KW-0472">Membrane</keyword>
<feature type="transmembrane region" description="Helical" evidence="1">
    <location>
        <begin position="57"/>
        <end position="74"/>
    </location>
</feature>
<dbReference type="RefSeq" id="WP_199108241.1">
    <property type="nucleotide sequence ID" value="NZ_JAHWXQ010000001.1"/>
</dbReference>
<evidence type="ECO:0000259" key="2">
    <source>
        <dbReference type="Pfam" id="PF03779"/>
    </source>
</evidence>
<organism evidence="3 4">
    <name type="scientific">Pontibacter populi</name>
    <dbReference type="NCBI Taxonomy" id="890055"/>
    <lineage>
        <taxon>Bacteria</taxon>
        <taxon>Pseudomonadati</taxon>
        <taxon>Bacteroidota</taxon>
        <taxon>Cytophagia</taxon>
        <taxon>Cytophagales</taxon>
        <taxon>Hymenobacteraceae</taxon>
        <taxon>Pontibacter</taxon>
    </lineage>
</organism>
<feature type="transmembrane region" description="Helical" evidence="1">
    <location>
        <begin position="80"/>
        <end position="97"/>
    </location>
</feature>
<dbReference type="InterPro" id="IPR005530">
    <property type="entry name" value="SPW"/>
</dbReference>
<evidence type="ECO:0000256" key="1">
    <source>
        <dbReference type="SAM" id="Phobius"/>
    </source>
</evidence>
<gene>
    <name evidence="3" type="ORF">KYK27_01190</name>
</gene>
<sequence>MWAQIINALLGIWLMASPAVFGFADDRTISNNAHIVGPVIASFGIIACWEATRVVRYYNLLPGAWLLLTPWVLGYDTTTAIVNDLVIGAAVIGLSLVKGKVSGTYGGGWSAIWKKDSLHATEARRQPRV</sequence>
<comment type="caution">
    <text evidence="3">The sequence shown here is derived from an EMBL/GenBank/DDBJ whole genome shotgun (WGS) entry which is preliminary data.</text>
</comment>
<dbReference type="EMBL" id="JAHWXQ010000001">
    <property type="protein sequence ID" value="MBW3363638.1"/>
    <property type="molecule type" value="Genomic_DNA"/>
</dbReference>
<dbReference type="Pfam" id="PF03779">
    <property type="entry name" value="SPW"/>
    <property type="match status" value="1"/>
</dbReference>
<name>A0ABS6X6M8_9BACT</name>
<proteinExistence type="predicted"/>
<feature type="domain" description="SPW repeat-containing integral membrane" evidence="2">
    <location>
        <begin position="2"/>
        <end position="96"/>
    </location>
</feature>
<dbReference type="Proteomes" id="UP000774935">
    <property type="component" value="Unassembled WGS sequence"/>
</dbReference>
<keyword evidence="1" id="KW-0812">Transmembrane</keyword>
<evidence type="ECO:0000313" key="3">
    <source>
        <dbReference type="EMBL" id="MBW3363638.1"/>
    </source>
</evidence>
<feature type="transmembrane region" description="Helical" evidence="1">
    <location>
        <begin position="32"/>
        <end position="50"/>
    </location>
</feature>
<keyword evidence="1" id="KW-1133">Transmembrane helix</keyword>
<evidence type="ECO:0000313" key="4">
    <source>
        <dbReference type="Proteomes" id="UP000774935"/>
    </source>
</evidence>